<sequence length="70" mass="7956">MTNQAEPNWQVYRHVIGLFKLCADETPEDAIVRNLWKGSGVVVITLGVGHDLRDNLKRLGVACKYQRAKY</sequence>
<organism evidence="1 2">
    <name type="scientific">Gimesia maris</name>
    <dbReference type="NCBI Taxonomy" id="122"/>
    <lineage>
        <taxon>Bacteria</taxon>
        <taxon>Pseudomonadati</taxon>
        <taxon>Planctomycetota</taxon>
        <taxon>Planctomycetia</taxon>
        <taxon>Planctomycetales</taxon>
        <taxon>Planctomycetaceae</taxon>
        <taxon>Gimesia</taxon>
    </lineage>
</organism>
<protein>
    <submittedName>
        <fullName evidence="1">Uncharacterized protein</fullName>
    </submittedName>
</protein>
<dbReference type="GeneID" id="98649268"/>
<name>A0ABX5YTM6_9PLAN</name>
<keyword evidence="2" id="KW-1185">Reference proteome</keyword>
<gene>
    <name evidence="1" type="ORF">GmarT_48170</name>
</gene>
<dbReference type="RefSeq" id="WP_002649372.1">
    <property type="nucleotide sequence ID" value="NZ_CP042910.1"/>
</dbReference>
<evidence type="ECO:0000313" key="2">
    <source>
        <dbReference type="Proteomes" id="UP000322887"/>
    </source>
</evidence>
<accession>A0ABX5YTM6</accession>
<reference evidence="1 2" key="1">
    <citation type="submission" date="2019-08" db="EMBL/GenBank/DDBJ databases">
        <title>Deep-cultivation of Planctomycetes and their phenomic and genomic characterization uncovers novel biology.</title>
        <authorList>
            <person name="Wiegand S."/>
            <person name="Jogler M."/>
            <person name="Boedeker C."/>
            <person name="Pinto D."/>
            <person name="Vollmers J."/>
            <person name="Rivas-Marin E."/>
            <person name="Kohn T."/>
            <person name="Peeters S.H."/>
            <person name="Heuer A."/>
            <person name="Rast P."/>
            <person name="Oberbeckmann S."/>
            <person name="Bunk B."/>
            <person name="Jeske O."/>
            <person name="Meyerdierks A."/>
            <person name="Storesund J.E."/>
            <person name="Kallscheuer N."/>
            <person name="Luecker S."/>
            <person name="Lage O.M."/>
            <person name="Pohl T."/>
            <person name="Merkel B.J."/>
            <person name="Hornburger P."/>
            <person name="Mueller R.-W."/>
            <person name="Bruemmer F."/>
            <person name="Labrenz M."/>
            <person name="Spormann A.M."/>
            <person name="Op den Camp H."/>
            <person name="Overmann J."/>
            <person name="Amann R."/>
            <person name="Jetten M.S.M."/>
            <person name="Mascher T."/>
            <person name="Medema M.H."/>
            <person name="Devos D.P."/>
            <person name="Kaster A.-K."/>
            <person name="Ovreas L."/>
            <person name="Rohde M."/>
            <person name="Galperin M.Y."/>
            <person name="Jogler C."/>
        </authorList>
    </citation>
    <scope>NUCLEOTIDE SEQUENCE [LARGE SCALE GENOMIC DNA]</scope>
    <source>
        <strain evidence="1 2">DSM 8797</strain>
    </source>
</reference>
<dbReference type="Proteomes" id="UP000322887">
    <property type="component" value="Chromosome"/>
</dbReference>
<evidence type="ECO:0000313" key="1">
    <source>
        <dbReference type="EMBL" id="QEG18922.1"/>
    </source>
</evidence>
<proteinExistence type="predicted"/>
<dbReference type="EMBL" id="CP042910">
    <property type="protein sequence ID" value="QEG18922.1"/>
    <property type="molecule type" value="Genomic_DNA"/>
</dbReference>